<evidence type="ECO:0000313" key="1">
    <source>
        <dbReference type="EMBL" id="TDV46109.1"/>
    </source>
</evidence>
<protein>
    <submittedName>
        <fullName evidence="1">Uncharacterized protein</fullName>
    </submittedName>
</protein>
<dbReference type="EMBL" id="SOCP01000011">
    <property type="protein sequence ID" value="TDV46109.1"/>
    <property type="molecule type" value="Genomic_DNA"/>
</dbReference>
<proteinExistence type="predicted"/>
<comment type="caution">
    <text evidence="1">The sequence shown here is derived from an EMBL/GenBank/DDBJ whole genome shotgun (WGS) entry which is preliminary data.</text>
</comment>
<name>A0A4R7VAV5_9PSEU</name>
<dbReference type="Proteomes" id="UP000294927">
    <property type="component" value="Unassembled WGS sequence"/>
</dbReference>
<gene>
    <name evidence="1" type="ORF">CLV71_11167</name>
</gene>
<organism evidence="1 2">
    <name type="scientific">Actinophytocola oryzae</name>
    <dbReference type="NCBI Taxonomy" id="502181"/>
    <lineage>
        <taxon>Bacteria</taxon>
        <taxon>Bacillati</taxon>
        <taxon>Actinomycetota</taxon>
        <taxon>Actinomycetes</taxon>
        <taxon>Pseudonocardiales</taxon>
        <taxon>Pseudonocardiaceae</taxon>
    </lineage>
</organism>
<reference evidence="1 2" key="1">
    <citation type="submission" date="2019-03" db="EMBL/GenBank/DDBJ databases">
        <title>Genomic Encyclopedia of Archaeal and Bacterial Type Strains, Phase II (KMG-II): from individual species to whole genera.</title>
        <authorList>
            <person name="Goeker M."/>
        </authorList>
    </citation>
    <scope>NUCLEOTIDE SEQUENCE [LARGE SCALE GENOMIC DNA]</scope>
    <source>
        <strain evidence="1 2">DSM 45499</strain>
    </source>
</reference>
<evidence type="ECO:0000313" key="2">
    <source>
        <dbReference type="Proteomes" id="UP000294927"/>
    </source>
</evidence>
<accession>A0A4R7VAV5</accession>
<sequence>MLGNRTDVEEALEGRLATDPRRINVAISPDTVRALERLIECEDVTLTEALRRLVGYGDFVYRAMRDRGEQLFLTGPDGPREVVLL</sequence>
<keyword evidence="2" id="KW-1185">Reference proteome</keyword>
<dbReference type="AlphaFoldDB" id="A0A4R7VAV5"/>